<accession>A0A174YZJ9</accession>
<dbReference type="Proteomes" id="UP000095621">
    <property type="component" value="Unassembled WGS sequence"/>
</dbReference>
<organism evidence="1 2">
    <name type="scientific">Lachnospira eligens</name>
    <dbReference type="NCBI Taxonomy" id="39485"/>
    <lineage>
        <taxon>Bacteria</taxon>
        <taxon>Bacillati</taxon>
        <taxon>Bacillota</taxon>
        <taxon>Clostridia</taxon>
        <taxon>Lachnospirales</taxon>
        <taxon>Lachnospiraceae</taxon>
        <taxon>Lachnospira</taxon>
    </lineage>
</organism>
<sequence length="86" mass="10161">MCEYETIFCKALHEKLKEKVKGGLWVRVENDDCLWIDIVQRELNTITHIQIGNPFSELIVKGFSVDEACEEVIKQYRRIILSRCFK</sequence>
<evidence type="ECO:0000313" key="2">
    <source>
        <dbReference type="Proteomes" id="UP000095621"/>
    </source>
</evidence>
<reference evidence="1 2" key="1">
    <citation type="submission" date="2015-09" db="EMBL/GenBank/DDBJ databases">
        <authorList>
            <consortium name="Pathogen Informatics"/>
        </authorList>
    </citation>
    <scope>NUCLEOTIDE SEQUENCE [LARGE SCALE GENOMIC DNA]</scope>
    <source>
        <strain evidence="1 2">2789STDY5834875</strain>
    </source>
</reference>
<gene>
    <name evidence="1" type="ORF">ERS852490_01435</name>
</gene>
<evidence type="ECO:0000313" key="1">
    <source>
        <dbReference type="EMBL" id="CUQ77181.1"/>
    </source>
</evidence>
<protein>
    <submittedName>
        <fullName evidence="1">Uncharacterized protein</fullName>
    </submittedName>
</protein>
<name>A0A174YZJ9_9FIRM</name>
<proteinExistence type="predicted"/>
<dbReference type="EMBL" id="CZBU01000003">
    <property type="protein sequence ID" value="CUQ77181.1"/>
    <property type="molecule type" value="Genomic_DNA"/>
</dbReference>
<dbReference type="RefSeq" id="WP_055215595.1">
    <property type="nucleotide sequence ID" value="NZ_CZBU01000003.1"/>
</dbReference>
<dbReference type="AlphaFoldDB" id="A0A174YZJ9"/>